<comment type="caution">
    <text evidence="2">The sequence shown here is derived from an EMBL/GenBank/DDBJ whole genome shotgun (WGS) entry which is preliminary data.</text>
</comment>
<dbReference type="STRING" id="43335.A0A4U5QWE1"/>
<feature type="transmembrane region" description="Helical" evidence="1">
    <location>
        <begin position="12"/>
        <end position="32"/>
    </location>
</feature>
<accession>A0A4U5QWE1</accession>
<protein>
    <submittedName>
        <fullName evidence="2">Uncharacterized protein</fullName>
    </submittedName>
</protein>
<proteinExistence type="predicted"/>
<sequence>MGDAFGNVGRRVLQLFVMLNNVKVLIVYMIIIGKRAADGFFQMKADSLRYTSALAVALAVVFLVITAGITAVILVNGSANMPRCVEVISLPVLSMKIGRKMPIAPGDRE</sequence>
<keyword evidence="1" id="KW-0472">Membrane</keyword>
<keyword evidence="1" id="KW-1133">Transmembrane helix</keyword>
<evidence type="ECO:0000313" key="2">
    <source>
        <dbReference type="EMBL" id="TKS15041.1"/>
    </source>
</evidence>
<gene>
    <name evidence="2" type="ORF">D5086_0000037080</name>
</gene>
<organism evidence="2">
    <name type="scientific">Populus alba</name>
    <name type="common">White poplar</name>
    <dbReference type="NCBI Taxonomy" id="43335"/>
    <lineage>
        <taxon>Eukaryota</taxon>
        <taxon>Viridiplantae</taxon>
        <taxon>Streptophyta</taxon>
        <taxon>Embryophyta</taxon>
        <taxon>Tracheophyta</taxon>
        <taxon>Spermatophyta</taxon>
        <taxon>Magnoliopsida</taxon>
        <taxon>eudicotyledons</taxon>
        <taxon>Gunneridae</taxon>
        <taxon>Pentapetalae</taxon>
        <taxon>rosids</taxon>
        <taxon>fabids</taxon>
        <taxon>Malpighiales</taxon>
        <taxon>Salicaceae</taxon>
        <taxon>Saliceae</taxon>
        <taxon>Populus</taxon>
    </lineage>
</organism>
<feature type="transmembrane region" description="Helical" evidence="1">
    <location>
        <begin position="53"/>
        <end position="75"/>
    </location>
</feature>
<dbReference type="AlphaFoldDB" id="A0A4U5QWE1"/>
<dbReference type="EMBL" id="RCHU01000101">
    <property type="protein sequence ID" value="TKS15041.1"/>
    <property type="molecule type" value="Genomic_DNA"/>
</dbReference>
<reference evidence="2" key="1">
    <citation type="submission" date="2018-10" db="EMBL/GenBank/DDBJ databases">
        <title>Population genomic analysis revealed the cold adaptation of white poplar.</title>
        <authorList>
            <person name="Liu Y.-J."/>
        </authorList>
    </citation>
    <scope>NUCLEOTIDE SEQUENCE [LARGE SCALE GENOMIC DNA]</scope>
    <source>
        <strain evidence="2">PAL-ZL1</strain>
    </source>
</reference>
<keyword evidence="1" id="KW-0812">Transmembrane</keyword>
<evidence type="ECO:0000256" key="1">
    <source>
        <dbReference type="SAM" id="Phobius"/>
    </source>
</evidence>
<name>A0A4U5QWE1_POPAL</name>